<evidence type="ECO:0000313" key="2">
    <source>
        <dbReference type="Proteomes" id="UP000544134"/>
    </source>
</evidence>
<accession>A0A848IPT7</accession>
<dbReference type="Pfam" id="PF05045">
    <property type="entry name" value="RgpF"/>
    <property type="match status" value="1"/>
</dbReference>
<dbReference type="Gene3D" id="3.20.20.80">
    <property type="entry name" value="Glycosidases"/>
    <property type="match status" value="1"/>
</dbReference>
<dbReference type="Pfam" id="PF14307">
    <property type="entry name" value="Glyco_tran_WbsX"/>
    <property type="match status" value="1"/>
</dbReference>
<dbReference type="PANTHER" id="PTHR41244:SF1">
    <property type="entry name" value="GLYCOSYLTRANSFERASE"/>
    <property type="match status" value="1"/>
</dbReference>
<dbReference type="Proteomes" id="UP000544134">
    <property type="component" value="Unassembled WGS sequence"/>
</dbReference>
<organism evidence="1 2">
    <name type="scientific">Paraburkholderia polaris</name>
    <dbReference type="NCBI Taxonomy" id="2728848"/>
    <lineage>
        <taxon>Bacteria</taxon>
        <taxon>Pseudomonadati</taxon>
        <taxon>Pseudomonadota</taxon>
        <taxon>Betaproteobacteria</taxon>
        <taxon>Burkholderiales</taxon>
        <taxon>Burkholderiaceae</taxon>
        <taxon>Paraburkholderia</taxon>
    </lineage>
</organism>
<dbReference type="RefSeq" id="WP_169489020.1">
    <property type="nucleotide sequence ID" value="NZ_JABBGJ010000037.1"/>
</dbReference>
<dbReference type="EMBL" id="JABBGJ010000037">
    <property type="protein sequence ID" value="NMM02209.1"/>
    <property type="molecule type" value="Genomic_DNA"/>
</dbReference>
<reference evidence="1 2" key="1">
    <citation type="submission" date="2020-04" db="EMBL/GenBank/DDBJ databases">
        <title>Paraburkholderia sp. RP-4-7 isolated from soil.</title>
        <authorList>
            <person name="Dahal R.H."/>
        </authorList>
    </citation>
    <scope>NUCLEOTIDE SEQUENCE [LARGE SCALE GENOMIC DNA]</scope>
    <source>
        <strain evidence="1 2">RP-4-7</strain>
    </source>
</reference>
<dbReference type="InterPro" id="IPR007739">
    <property type="entry name" value="RgpF"/>
</dbReference>
<keyword evidence="2" id="KW-1185">Reference proteome</keyword>
<dbReference type="CDD" id="cd11579">
    <property type="entry name" value="Glyco_tran_WbsX"/>
    <property type="match status" value="1"/>
</dbReference>
<name>A0A848IPT7_9BURK</name>
<gene>
    <name evidence="1" type="ORF">HHL24_30330</name>
</gene>
<protein>
    <submittedName>
        <fullName evidence="1">Rhamnan synthesis protein F</fullName>
    </submittedName>
</protein>
<proteinExistence type="predicted"/>
<dbReference type="PANTHER" id="PTHR41244">
    <property type="entry name" value="RHAMNAN SYNTHESIS F"/>
    <property type="match status" value="1"/>
</dbReference>
<dbReference type="AlphaFoldDB" id="A0A848IPT7"/>
<evidence type="ECO:0000313" key="1">
    <source>
        <dbReference type="EMBL" id="NMM02209.1"/>
    </source>
</evidence>
<sequence>MNFYEDKIDLVNQYMQDRFDQAQGVKGWNVRYVPKALDFVDAEALDIKAIAFYLPQFHPIHENDLWWGKGFTEWTNVTKAVPQFVGHHQPHLPGELGFYDLRIPEVMQQQAELAKHYGITGFCFHHYWFGGKRLLEKPLQNLIEHKEIDIKFCVSWANENWSRRWDGLEDDILISQNHSPEDDINFFDSLVEAFRDDRYITVDGKPVLIVYRVTLLPDAHATAERWRARALEVGLPGVYLVAAKSFNITDPTVFGFDAAVEFPPHQSHAKEITEQHTVMNPTYKGKIYDFEEVANRLGKITSEDHLTFKTVMPSWDNEARKPGAGFSFVKSTPQNYAKWLNDACKTMMQHKDEDKRLVFINAWNEWAEGAHLEPDRYHGYAYLHATANVLRGYRKKTAADNFYNEHNAKFAKKSHTAVVLHLYYEDLADSMIAYIKNIGSPDVFVTFKQGVDRAYLDKFIDSGLNTYLLPVENIGRDIRPFLIAYGEVAKRGYDYCCKLHTKRSLHRVDGDTWRSSLLGCLAGSESCGKKVIDYFSKNKEVGLLAPKGSITDLSVPEIHLGNVSWLDAILGKIGEDSLIGNYNVHFPSGSMFWFKVDALQNLLDLKLENESFELETGQLDGTLAHTIERLFGVFASKKGYQIQEIDVANL</sequence>
<comment type="caution">
    <text evidence="1">The sequence shown here is derived from an EMBL/GenBank/DDBJ whole genome shotgun (WGS) entry which is preliminary data.</text>
</comment>
<dbReference type="InterPro" id="IPR032719">
    <property type="entry name" value="WbsX"/>
</dbReference>